<dbReference type="EMBL" id="JBJGEB010000001">
    <property type="protein sequence ID" value="MFK7640929.1"/>
    <property type="molecule type" value="Genomic_DNA"/>
</dbReference>
<dbReference type="Proteomes" id="UP001621964">
    <property type="component" value="Unassembled WGS sequence"/>
</dbReference>
<sequence length="386" mass="43986">MRIIKNILLTSFLGLFVFWLGSGILFEINPKWFMSETAVEIPENPNRFVGSIAAFLRGENKNPSLQAAAALMESSIGHTVDTTEFKRKGTLSIEDKPFTSIADFLSVSRKLDFLKGKSDWYTDEETDGSYRSNTNYYLFQNVLIEAKDSFTRIGDERDRLDVVFTYLNNRPLSAEIVRFRGGPGRAESKAVWSIRTIWQPDGSVFTQKTDGTVDISGYKECSRCYQDALAYADKAEFAAFKTQYVKQAREKSNRIAANRTSSVNYQNMPEIMPKGMSANSLVVGYDKQHRPEKIYWSYDNGKRRQSFEYYLENGRPFMAQSSSVPLTEDGETADFNAEPRIQTWFIHDGKILKEELSNTPPDHPLKITSLNSDIQRYADAAAKRQK</sequence>
<keyword evidence="2" id="KW-1185">Reference proteome</keyword>
<evidence type="ECO:0000313" key="2">
    <source>
        <dbReference type="Proteomes" id="UP001621964"/>
    </source>
</evidence>
<name>A0ABW8Q064_9NEIS</name>
<accession>A0ABW8Q064</accession>
<reference evidence="1 2" key="1">
    <citation type="submission" date="2024-11" db="EMBL/GenBank/DDBJ databases">
        <authorList>
            <person name="Mikucki A.G."/>
            <person name="Kahler C.M."/>
        </authorList>
    </citation>
    <scope>NUCLEOTIDE SEQUENCE [LARGE SCALE GENOMIC DNA]</scope>
    <source>
        <strain evidence="1 2">EXNM717</strain>
    </source>
</reference>
<evidence type="ECO:0000313" key="1">
    <source>
        <dbReference type="EMBL" id="MFK7640929.1"/>
    </source>
</evidence>
<dbReference type="RefSeq" id="WP_377081191.1">
    <property type="nucleotide sequence ID" value="NZ_JBJGEB010000001.1"/>
</dbReference>
<gene>
    <name evidence="1" type="ORF">ACI43T_00220</name>
</gene>
<protein>
    <recommendedName>
        <fullName evidence="3">Periplasmic protein</fullName>
    </recommendedName>
</protein>
<organism evidence="1 2">
    <name type="scientific">Neisseria oralis</name>
    <dbReference type="NCBI Taxonomy" id="1107316"/>
    <lineage>
        <taxon>Bacteria</taxon>
        <taxon>Pseudomonadati</taxon>
        <taxon>Pseudomonadota</taxon>
        <taxon>Betaproteobacteria</taxon>
        <taxon>Neisseriales</taxon>
        <taxon>Neisseriaceae</taxon>
        <taxon>Neisseria</taxon>
    </lineage>
</organism>
<proteinExistence type="predicted"/>
<comment type="caution">
    <text evidence="1">The sequence shown here is derived from an EMBL/GenBank/DDBJ whole genome shotgun (WGS) entry which is preliminary data.</text>
</comment>
<evidence type="ECO:0008006" key="3">
    <source>
        <dbReference type="Google" id="ProtNLM"/>
    </source>
</evidence>